<comment type="caution">
    <text evidence="1">The sequence shown here is derived from an EMBL/GenBank/DDBJ whole genome shotgun (WGS) entry which is preliminary data.</text>
</comment>
<protein>
    <submittedName>
        <fullName evidence="1">Gamma-glutamyltranspeptidase 3-like</fullName>
    </submittedName>
</protein>
<name>A0A392V0F6_9FABA</name>
<dbReference type="SUPFAM" id="SSF56235">
    <property type="entry name" value="N-terminal nucleophile aminohydrolases (Ntn hydrolases)"/>
    <property type="match status" value="1"/>
</dbReference>
<evidence type="ECO:0000313" key="1">
    <source>
        <dbReference type="EMBL" id="MCI81607.1"/>
    </source>
</evidence>
<dbReference type="InterPro" id="IPR029055">
    <property type="entry name" value="Ntn_hydrolases_N"/>
</dbReference>
<proteinExistence type="predicted"/>
<accession>A0A392V0F6</accession>
<dbReference type="GO" id="GO:0006751">
    <property type="term" value="P:glutathione catabolic process"/>
    <property type="evidence" value="ECO:0007669"/>
    <property type="project" value="InterPro"/>
</dbReference>
<feature type="non-terminal residue" evidence="1">
    <location>
        <position position="51"/>
    </location>
</feature>
<keyword evidence="2" id="KW-1185">Reference proteome</keyword>
<sequence length="51" mass="5620">MCSNVELGQTLEILADEGPQAFYNGTIGEKLVKDVTEDGGILTMEDLRNYK</sequence>
<dbReference type="GO" id="GO:0036374">
    <property type="term" value="F:glutathione hydrolase activity"/>
    <property type="evidence" value="ECO:0007669"/>
    <property type="project" value="InterPro"/>
</dbReference>
<dbReference type="AlphaFoldDB" id="A0A392V0F6"/>
<dbReference type="GO" id="GO:0005886">
    <property type="term" value="C:plasma membrane"/>
    <property type="evidence" value="ECO:0007669"/>
    <property type="project" value="TreeGrafter"/>
</dbReference>
<organism evidence="1 2">
    <name type="scientific">Trifolium medium</name>
    <dbReference type="NCBI Taxonomy" id="97028"/>
    <lineage>
        <taxon>Eukaryota</taxon>
        <taxon>Viridiplantae</taxon>
        <taxon>Streptophyta</taxon>
        <taxon>Embryophyta</taxon>
        <taxon>Tracheophyta</taxon>
        <taxon>Spermatophyta</taxon>
        <taxon>Magnoliopsida</taxon>
        <taxon>eudicotyledons</taxon>
        <taxon>Gunneridae</taxon>
        <taxon>Pentapetalae</taxon>
        <taxon>rosids</taxon>
        <taxon>fabids</taxon>
        <taxon>Fabales</taxon>
        <taxon>Fabaceae</taxon>
        <taxon>Papilionoideae</taxon>
        <taxon>50 kb inversion clade</taxon>
        <taxon>NPAAA clade</taxon>
        <taxon>Hologalegina</taxon>
        <taxon>IRL clade</taxon>
        <taxon>Trifolieae</taxon>
        <taxon>Trifolium</taxon>
    </lineage>
</organism>
<dbReference type="Pfam" id="PF01019">
    <property type="entry name" value="G_glu_transpept"/>
    <property type="match status" value="1"/>
</dbReference>
<dbReference type="InterPro" id="IPR000101">
    <property type="entry name" value="GGT_peptidase"/>
</dbReference>
<evidence type="ECO:0000313" key="2">
    <source>
        <dbReference type="Proteomes" id="UP000265520"/>
    </source>
</evidence>
<dbReference type="PANTHER" id="PTHR11686:SF9">
    <property type="entry name" value="RE13973P"/>
    <property type="match status" value="1"/>
</dbReference>
<dbReference type="EMBL" id="LXQA011023130">
    <property type="protein sequence ID" value="MCI81607.1"/>
    <property type="molecule type" value="Genomic_DNA"/>
</dbReference>
<reference evidence="1 2" key="1">
    <citation type="journal article" date="2018" name="Front. Plant Sci.">
        <title>Red Clover (Trifolium pratense) and Zigzag Clover (T. medium) - A Picture of Genomic Similarities and Differences.</title>
        <authorList>
            <person name="Dluhosova J."/>
            <person name="Istvanek J."/>
            <person name="Nedelnik J."/>
            <person name="Repkova J."/>
        </authorList>
    </citation>
    <scope>NUCLEOTIDE SEQUENCE [LARGE SCALE GENOMIC DNA]</scope>
    <source>
        <strain evidence="2">cv. 10/8</strain>
        <tissue evidence="1">Leaf</tissue>
    </source>
</reference>
<dbReference type="Proteomes" id="UP000265520">
    <property type="component" value="Unassembled WGS sequence"/>
</dbReference>
<dbReference type="PANTHER" id="PTHR11686">
    <property type="entry name" value="GAMMA GLUTAMYL TRANSPEPTIDASE"/>
    <property type="match status" value="1"/>
</dbReference>